<dbReference type="EMBL" id="CAEZYB010000155">
    <property type="protein sequence ID" value="CAB4713486.1"/>
    <property type="molecule type" value="Genomic_DNA"/>
</dbReference>
<gene>
    <name evidence="3" type="ORF">UFOPK2646_01099</name>
</gene>
<dbReference type="AlphaFoldDB" id="A0A6J6QRR0"/>
<dbReference type="Pfam" id="PF01380">
    <property type="entry name" value="SIS"/>
    <property type="match status" value="1"/>
</dbReference>
<feature type="domain" description="SIS" evidence="2">
    <location>
        <begin position="31"/>
        <end position="166"/>
    </location>
</feature>
<organism evidence="3">
    <name type="scientific">freshwater metagenome</name>
    <dbReference type="NCBI Taxonomy" id="449393"/>
    <lineage>
        <taxon>unclassified sequences</taxon>
        <taxon>metagenomes</taxon>
        <taxon>ecological metagenomes</taxon>
    </lineage>
</organism>
<reference evidence="3" key="1">
    <citation type="submission" date="2020-05" db="EMBL/GenBank/DDBJ databases">
        <authorList>
            <person name="Chiriac C."/>
            <person name="Salcher M."/>
            <person name="Ghai R."/>
            <person name="Kavagutti S V."/>
        </authorList>
    </citation>
    <scope>NUCLEOTIDE SEQUENCE</scope>
</reference>
<evidence type="ECO:0000313" key="3">
    <source>
        <dbReference type="EMBL" id="CAB4713486.1"/>
    </source>
</evidence>
<dbReference type="GO" id="GO:0006002">
    <property type="term" value="P:fructose 6-phosphate metabolic process"/>
    <property type="evidence" value="ECO:0007669"/>
    <property type="project" value="TreeGrafter"/>
</dbReference>
<sequence length="319" mass="34723">MDANLFLQDLRLKPASLDALASQLAQENPWTQEKLTQENDFLFIGMGSSHYASGVAAARLRSLGVRATAELASNSLLPKLTSKSVIIAVSASGKSEETNSVIKDLATQHRVISITNDLDAPLAQMSASAVAMHAGVEAGGVVCRTYTHTLALERSLEDAILGKPSSLTDDLTASSRAMVHLLETMDAWLPRFRQMMTTGDGSYFVAPAERLTNAQQSALMMREGPRLTAVGCETGDWSHVDVYLTKTTDYRMALFAGSKWESNLMNWCNQRNSTVVAVGGDIEGATYSLRYPGDDNKEVRFFTESFISELLAADCWINP</sequence>
<name>A0A6J6QRR0_9ZZZZ</name>
<proteinExistence type="predicted"/>
<accession>A0A6J6QRR0</accession>
<dbReference type="GO" id="GO:0005829">
    <property type="term" value="C:cytosol"/>
    <property type="evidence" value="ECO:0007669"/>
    <property type="project" value="TreeGrafter"/>
</dbReference>
<dbReference type="GO" id="GO:0004360">
    <property type="term" value="F:glutamine-fructose-6-phosphate transaminase (isomerizing) activity"/>
    <property type="evidence" value="ECO:0007669"/>
    <property type="project" value="TreeGrafter"/>
</dbReference>
<dbReference type="InterPro" id="IPR046348">
    <property type="entry name" value="SIS_dom_sf"/>
</dbReference>
<dbReference type="GO" id="GO:0097367">
    <property type="term" value="F:carbohydrate derivative binding"/>
    <property type="evidence" value="ECO:0007669"/>
    <property type="project" value="InterPro"/>
</dbReference>
<dbReference type="Gene3D" id="3.40.50.10490">
    <property type="entry name" value="Glucose-6-phosphate isomerase like protein, domain 1"/>
    <property type="match status" value="1"/>
</dbReference>
<evidence type="ECO:0000259" key="2">
    <source>
        <dbReference type="PROSITE" id="PS51464"/>
    </source>
</evidence>
<dbReference type="PROSITE" id="PS51464">
    <property type="entry name" value="SIS"/>
    <property type="match status" value="1"/>
</dbReference>
<dbReference type="PANTHER" id="PTHR10937">
    <property type="entry name" value="GLUCOSAMINE--FRUCTOSE-6-PHOSPHATE AMINOTRANSFERASE, ISOMERIZING"/>
    <property type="match status" value="1"/>
</dbReference>
<dbReference type="PANTHER" id="PTHR10937:SF0">
    <property type="entry name" value="GLUTAMINE--FRUCTOSE-6-PHOSPHATE TRANSAMINASE (ISOMERIZING)"/>
    <property type="match status" value="1"/>
</dbReference>
<dbReference type="GO" id="GO:0006047">
    <property type="term" value="P:UDP-N-acetylglucosamine metabolic process"/>
    <property type="evidence" value="ECO:0007669"/>
    <property type="project" value="TreeGrafter"/>
</dbReference>
<dbReference type="InterPro" id="IPR001347">
    <property type="entry name" value="SIS_dom"/>
</dbReference>
<protein>
    <submittedName>
        <fullName evidence="3">Unannotated protein</fullName>
    </submittedName>
</protein>
<keyword evidence="1" id="KW-0677">Repeat</keyword>
<dbReference type="InterPro" id="IPR035466">
    <property type="entry name" value="GlmS/AgaS_SIS"/>
</dbReference>
<dbReference type="SUPFAM" id="SSF53697">
    <property type="entry name" value="SIS domain"/>
    <property type="match status" value="1"/>
</dbReference>
<dbReference type="CDD" id="cd05008">
    <property type="entry name" value="SIS_GlmS_GlmD_1"/>
    <property type="match status" value="1"/>
</dbReference>
<dbReference type="GO" id="GO:0006487">
    <property type="term" value="P:protein N-linked glycosylation"/>
    <property type="evidence" value="ECO:0007669"/>
    <property type="project" value="TreeGrafter"/>
</dbReference>
<evidence type="ECO:0000256" key="1">
    <source>
        <dbReference type="ARBA" id="ARBA00022737"/>
    </source>
</evidence>